<feature type="domain" description="4Fe-4S ferredoxin-type" evidence="5">
    <location>
        <begin position="17"/>
        <end position="48"/>
    </location>
</feature>
<dbReference type="PANTHER" id="PTHR43177">
    <property type="entry name" value="PROTEIN NRFC"/>
    <property type="match status" value="1"/>
</dbReference>
<dbReference type="PANTHER" id="PTHR43177:SF3">
    <property type="entry name" value="PROTEIN NRFC HOMOLOG"/>
    <property type="match status" value="1"/>
</dbReference>
<dbReference type="EMBL" id="NOZQ01000057">
    <property type="protein sequence ID" value="OYD16608.1"/>
    <property type="molecule type" value="Genomic_DNA"/>
</dbReference>
<dbReference type="GO" id="GO:0051539">
    <property type="term" value="F:4 iron, 4 sulfur cluster binding"/>
    <property type="evidence" value="ECO:0007669"/>
    <property type="project" value="UniProtKB-KW"/>
</dbReference>
<keyword evidence="2" id="KW-0479">Metal-binding</keyword>
<dbReference type="InterPro" id="IPR050954">
    <property type="entry name" value="ET_IronSulfur_Cluster-Binding"/>
</dbReference>
<evidence type="ECO:0000313" key="6">
    <source>
        <dbReference type="EMBL" id="OYD16608.1"/>
    </source>
</evidence>
<dbReference type="InterPro" id="IPR017900">
    <property type="entry name" value="4Fe4S_Fe_S_CS"/>
</dbReference>
<dbReference type="InterPro" id="IPR017896">
    <property type="entry name" value="4Fe4S_Fe-S-bd"/>
</dbReference>
<dbReference type="GO" id="GO:0046872">
    <property type="term" value="F:metal ion binding"/>
    <property type="evidence" value="ECO:0007669"/>
    <property type="project" value="UniProtKB-KW"/>
</dbReference>
<accession>A0A235BW77</accession>
<dbReference type="PROSITE" id="PS00198">
    <property type="entry name" value="4FE4S_FER_1"/>
    <property type="match status" value="1"/>
</dbReference>
<evidence type="ECO:0000313" key="7">
    <source>
        <dbReference type="Proteomes" id="UP000215215"/>
    </source>
</evidence>
<gene>
    <name evidence="6" type="ORF">CH333_02915</name>
</gene>
<dbReference type="AlphaFoldDB" id="A0A235BW77"/>
<proteinExistence type="predicted"/>
<feature type="non-terminal residue" evidence="6">
    <location>
        <position position="1"/>
    </location>
</feature>
<keyword evidence="1" id="KW-0004">4Fe-4S</keyword>
<evidence type="ECO:0000256" key="1">
    <source>
        <dbReference type="ARBA" id="ARBA00022485"/>
    </source>
</evidence>
<protein>
    <recommendedName>
        <fullName evidence="5">4Fe-4S ferredoxin-type domain-containing protein</fullName>
    </recommendedName>
</protein>
<evidence type="ECO:0000259" key="5">
    <source>
        <dbReference type="PROSITE" id="PS51379"/>
    </source>
</evidence>
<name>A0A235BW77_UNCW3</name>
<keyword evidence="4" id="KW-0411">Iron-sulfur</keyword>
<comment type="caution">
    <text evidence="6">The sequence shown here is derived from an EMBL/GenBank/DDBJ whole genome shotgun (WGS) entry which is preliminary data.</text>
</comment>
<evidence type="ECO:0000256" key="2">
    <source>
        <dbReference type="ARBA" id="ARBA00022723"/>
    </source>
</evidence>
<keyword evidence="3" id="KW-0408">Iron</keyword>
<reference evidence="6 7" key="1">
    <citation type="submission" date="2017-07" db="EMBL/GenBank/DDBJ databases">
        <title>Recovery of genomes from metagenomes via a dereplication, aggregation, and scoring strategy.</title>
        <authorList>
            <person name="Sieber C.M."/>
            <person name="Probst A.J."/>
            <person name="Sharrar A."/>
            <person name="Thomas B.C."/>
            <person name="Hess M."/>
            <person name="Tringe S.G."/>
            <person name="Banfield J.F."/>
        </authorList>
    </citation>
    <scope>NUCLEOTIDE SEQUENCE [LARGE SCALE GENOMIC DNA]</scope>
    <source>
        <strain evidence="6">JGI_Cruoil_03_44_89</strain>
    </source>
</reference>
<organism evidence="6 7">
    <name type="scientific">candidate division WOR-3 bacterium JGI_Cruoil_03_44_89</name>
    <dbReference type="NCBI Taxonomy" id="1973748"/>
    <lineage>
        <taxon>Bacteria</taxon>
        <taxon>Bacteria division WOR-3</taxon>
    </lineage>
</organism>
<sequence length="138" mass="15801">YEEKELVPPCNELESVIELAVRRVICRHCEDAPCVSSCPHDALKKVDGDLKRSNFLCTGCKTCLIACPFGVNIDEIVEYKTRPLNLARLNFILERCPCIEEGKFEESEDIVKIEENIFVKAVNWRKQLGLKEKSNIKM</sequence>
<dbReference type="SUPFAM" id="SSF54862">
    <property type="entry name" value="4Fe-4S ferredoxins"/>
    <property type="match status" value="1"/>
</dbReference>
<dbReference type="Proteomes" id="UP000215215">
    <property type="component" value="Unassembled WGS sequence"/>
</dbReference>
<evidence type="ECO:0000256" key="4">
    <source>
        <dbReference type="ARBA" id="ARBA00023014"/>
    </source>
</evidence>
<dbReference type="PROSITE" id="PS51379">
    <property type="entry name" value="4FE4S_FER_2"/>
    <property type="match status" value="1"/>
</dbReference>
<evidence type="ECO:0000256" key="3">
    <source>
        <dbReference type="ARBA" id="ARBA00023004"/>
    </source>
</evidence>
<dbReference type="Gene3D" id="3.30.70.20">
    <property type="match status" value="1"/>
</dbReference>